<proteinExistence type="predicted"/>
<dbReference type="RefSeq" id="WP_406694568.1">
    <property type="nucleotide sequence ID" value="NZ_CP155447.1"/>
</dbReference>
<dbReference type="SUPFAM" id="SSF50939">
    <property type="entry name" value="Sialidases"/>
    <property type="match status" value="2"/>
</dbReference>
<name>A0AAU7C8S7_9BACT</name>
<dbReference type="InterPro" id="IPR019546">
    <property type="entry name" value="TAT_signal_bac_arc"/>
</dbReference>
<protein>
    <submittedName>
        <fullName evidence="1">Twin-arginine translocation signal domain-containing protein</fullName>
    </submittedName>
</protein>
<dbReference type="NCBIfam" id="TIGR01409">
    <property type="entry name" value="TAT_signal_seq"/>
    <property type="match status" value="1"/>
</dbReference>
<organism evidence="1">
    <name type="scientific">Singulisphaera sp. Ch08</name>
    <dbReference type="NCBI Taxonomy" id="3120278"/>
    <lineage>
        <taxon>Bacteria</taxon>
        <taxon>Pseudomonadati</taxon>
        <taxon>Planctomycetota</taxon>
        <taxon>Planctomycetia</taxon>
        <taxon>Isosphaerales</taxon>
        <taxon>Isosphaeraceae</taxon>
        <taxon>Singulisphaera</taxon>
    </lineage>
</organism>
<dbReference type="PROSITE" id="PS51318">
    <property type="entry name" value="TAT"/>
    <property type="match status" value="1"/>
</dbReference>
<dbReference type="InterPro" id="IPR036278">
    <property type="entry name" value="Sialidase_sf"/>
</dbReference>
<gene>
    <name evidence="1" type="ORF">V5E97_26210</name>
</gene>
<dbReference type="Gene3D" id="2.130.10.10">
    <property type="entry name" value="YVTN repeat-like/Quinoprotein amine dehydrogenase"/>
    <property type="match status" value="1"/>
</dbReference>
<sequence length="476" mass="52812">MARSGASENSLMTAMLAITLPEQKVPAEAISPLRVDIPNLIVPVRRNSLIRNINAQTVFNRREFLGTAAAAATVGGLLSPGISKLHAADAATTGETKHFWYRLAPAGPYIDSQRDNKAFGFSDGKVFLSEDNGRTWAHSAAFPDANNITFSCLLKNGNILFATREKLFLSTDNLATHREIIVKNREGGDYLPHTPQNPDQPGWYFHPLDGVHTWEIDGSEMLVWGNYCNVLGGPVPANIYYSTDGGQTVKIAYSFGRNPHFQEKGTKPESFLGDPTNPVICRHIHAVVYHPAERAFYACTGDIDRGKGNECHWLRGVYDARTDAWDWRVLVSVNSNSRYKSGGINFVDGQLYWAADANGPKPDGQKHDRGIFRCSPADFTDPKKHTQLFNAEFEMANMIIEDGVILAGHCAPASTFATGIAYSPDMGKTWVEYDLAELGPRSPVRFHPKNSDGWFRMDLRKGWIERAEVLFIKPKP</sequence>
<dbReference type="AlphaFoldDB" id="A0AAU7C8S7"/>
<evidence type="ECO:0000313" key="1">
    <source>
        <dbReference type="EMBL" id="XBH01822.1"/>
    </source>
</evidence>
<accession>A0AAU7C8S7</accession>
<dbReference type="EMBL" id="CP155447">
    <property type="protein sequence ID" value="XBH01822.1"/>
    <property type="molecule type" value="Genomic_DNA"/>
</dbReference>
<reference evidence="1" key="1">
    <citation type="submission" date="2024-05" db="EMBL/GenBank/DDBJ databases">
        <title>Planctomycetes of the genus Singulisphaera possess chitinolytic capabilities.</title>
        <authorList>
            <person name="Ivanova A."/>
        </authorList>
    </citation>
    <scope>NUCLEOTIDE SEQUENCE</scope>
    <source>
        <strain evidence="1">Ch08T</strain>
    </source>
</reference>
<dbReference type="InterPro" id="IPR015943">
    <property type="entry name" value="WD40/YVTN_repeat-like_dom_sf"/>
</dbReference>
<dbReference type="CDD" id="cd15482">
    <property type="entry name" value="Sialidase_non-viral"/>
    <property type="match status" value="1"/>
</dbReference>
<dbReference type="InterPro" id="IPR006311">
    <property type="entry name" value="TAT_signal"/>
</dbReference>